<gene>
    <name evidence="14" type="ORF">J5N97_005865</name>
</gene>
<evidence type="ECO:0000256" key="8">
    <source>
        <dbReference type="ARBA" id="ARBA00022786"/>
    </source>
</evidence>
<protein>
    <recommendedName>
        <fullName evidence="3">RING-type E3 ubiquitin transferase</fullName>
        <ecNumber evidence="3">2.3.2.27</ecNumber>
    </recommendedName>
</protein>
<evidence type="ECO:0000259" key="13">
    <source>
        <dbReference type="Pfam" id="PF12483"/>
    </source>
</evidence>
<evidence type="ECO:0000256" key="9">
    <source>
        <dbReference type="ARBA" id="ARBA00022833"/>
    </source>
</evidence>
<reference evidence="14" key="1">
    <citation type="submission" date="2021-03" db="EMBL/GenBank/DDBJ databases">
        <authorList>
            <person name="Li Z."/>
            <person name="Yang C."/>
        </authorList>
    </citation>
    <scope>NUCLEOTIDE SEQUENCE</scope>
    <source>
        <strain evidence="14">Dzin_1.0</strain>
        <tissue evidence="14">Leaf</tissue>
    </source>
</reference>
<evidence type="ECO:0000256" key="2">
    <source>
        <dbReference type="ARBA" id="ARBA00004141"/>
    </source>
</evidence>
<keyword evidence="15" id="KW-1185">Reference proteome</keyword>
<dbReference type="GO" id="GO:0016567">
    <property type="term" value="P:protein ubiquitination"/>
    <property type="evidence" value="ECO:0007669"/>
    <property type="project" value="InterPro"/>
</dbReference>
<keyword evidence="6" id="KW-0479">Metal-binding</keyword>
<keyword evidence="7" id="KW-0863">Zinc-finger</keyword>
<evidence type="ECO:0000256" key="4">
    <source>
        <dbReference type="ARBA" id="ARBA00022679"/>
    </source>
</evidence>
<evidence type="ECO:0000256" key="1">
    <source>
        <dbReference type="ARBA" id="ARBA00000900"/>
    </source>
</evidence>
<comment type="subcellular location">
    <subcellularLocation>
        <location evidence="2">Membrane</location>
        <topology evidence="2">Multi-pass membrane protein</topology>
    </subcellularLocation>
</comment>
<dbReference type="InterPro" id="IPR022170">
    <property type="entry name" value="MUL1-like"/>
</dbReference>
<name>A0A9D5D9W0_9LILI</name>
<dbReference type="PANTHER" id="PTHR47355">
    <property type="entry name" value="E3 UBIQUITIN-PROTEIN LIGASE SPL2"/>
    <property type="match status" value="1"/>
</dbReference>
<feature type="transmembrane region" description="Helical" evidence="12">
    <location>
        <begin position="12"/>
        <end position="33"/>
    </location>
</feature>
<evidence type="ECO:0000256" key="7">
    <source>
        <dbReference type="ARBA" id="ARBA00022771"/>
    </source>
</evidence>
<organism evidence="14 15">
    <name type="scientific">Dioscorea zingiberensis</name>
    <dbReference type="NCBI Taxonomy" id="325984"/>
    <lineage>
        <taxon>Eukaryota</taxon>
        <taxon>Viridiplantae</taxon>
        <taxon>Streptophyta</taxon>
        <taxon>Embryophyta</taxon>
        <taxon>Tracheophyta</taxon>
        <taxon>Spermatophyta</taxon>
        <taxon>Magnoliopsida</taxon>
        <taxon>Liliopsida</taxon>
        <taxon>Dioscoreales</taxon>
        <taxon>Dioscoreaceae</taxon>
        <taxon>Dioscorea</taxon>
    </lineage>
</organism>
<evidence type="ECO:0000313" key="15">
    <source>
        <dbReference type="Proteomes" id="UP001085076"/>
    </source>
</evidence>
<dbReference type="GO" id="GO:0061630">
    <property type="term" value="F:ubiquitin protein ligase activity"/>
    <property type="evidence" value="ECO:0007669"/>
    <property type="project" value="UniProtKB-EC"/>
</dbReference>
<comment type="catalytic activity">
    <reaction evidence="1">
        <text>S-ubiquitinyl-[E2 ubiquitin-conjugating enzyme]-L-cysteine + [acceptor protein]-L-lysine = [E2 ubiquitin-conjugating enzyme]-L-cysteine + N(6)-ubiquitinyl-[acceptor protein]-L-lysine.</text>
        <dbReference type="EC" id="2.3.2.27"/>
    </reaction>
</comment>
<dbReference type="PANTHER" id="PTHR47355:SF1">
    <property type="entry name" value="E3 UBIQUITIN-PROTEIN LIGASE SPL2"/>
    <property type="match status" value="1"/>
</dbReference>
<accession>A0A9D5D9W0</accession>
<feature type="transmembrane region" description="Helical" evidence="12">
    <location>
        <begin position="263"/>
        <end position="284"/>
    </location>
</feature>
<keyword evidence="4" id="KW-0808">Transferase</keyword>
<dbReference type="AlphaFoldDB" id="A0A9D5D9W0"/>
<sequence>MSSRDSAAAAAVARFSTAFDGAFLGITLAYFAVQSWKNYFTFSSALRRLQAAPNPRVFDLRSLLNVDEDGADGPLVVVRGSVQPKSALDLECTATPLISDSGERAVVVQRTQTYLNNEWTGLFGRRFDLHAFIFKSMKEQQSSSLRSIPFVLVENSTRFNSDYVTVNLDGSAQQLPLATVYHHLHPVQPSPYTFLQILFGQGYPIALLDEEKILQVGKEITAVGICTRRGGAVEIKSCKDLPYFLSDMTKGEIEADITSKSDIHFWCGILLGTISVGILGYAIHRNWLRWKEWRERRRQTQEIQRETTSESIGDDETGDVADGELCVVCLMRRRRSAFVPCGHLVASGQPSEFMIHKVQKTAL</sequence>
<dbReference type="Gene3D" id="3.30.40.10">
    <property type="entry name" value="Zinc/RING finger domain, C3HC4 (zinc finger)"/>
    <property type="match status" value="1"/>
</dbReference>
<dbReference type="GO" id="GO:0016020">
    <property type="term" value="C:membrane"/>
    <property type="evidence" value="ECO:0007669"/>
    <property type="project" value="UniProtKB-SubCell"/>
</dbReference>
<dbReference type="EMBL" id="JAGGNH010000001">
    <property type="protein sequence ID" value="KAJ0987509.1"/>
    <property type="molecule type" value="Genomic_DNA"/>
</dbReference>
<keyword evidence="10 12" id="KW-1133">Transmembrane helix</keyword>
<dbReference type="InterPro" id="IPR044247">
    <property type="entry name" value="SPL2-like"/>
</dbReference>
<dbReference type="OrthoDB" id="1711136at2759"/>
<keyword evidence="9" id="KW-0862">Zinc</keyword>
<dbReference type="InterPro" id="IPR013083">
    <property type="entry name" value="Znf_RING/FYVE/PHD"/>
</dbReference>
<keyword evidence="8" id="KW-0833">Ubl conjugation pathway</keyword>
<evidence type="ECO:0000256" key="6">
    <source>
        <dbReference type="ARBA" id="ARBA00022723"/>
    </source>
</evidence>
<evidence type="ECO:0000256" key="3">
    <source>
        <dbReference type="ARBA" id="ARBA00012483"/>
    </source>
</evidence>
<dbReference type="GO" id="GO:0008270">
    <property type="term" value="F:zinc ion binding"/>
    <property type="evidence" value="ECO:0007669"/>
    <property type="project" value="UniProtKB-KW"/>
</dbReference>
<comment type="caution">
    <text evidence="14">The sequence shown here is derived from an EMBL/GenBank/DDBJ whole genome shotgun (WGS) entry which is preliminary data.</text>
</comment>
<reference evidence="14" key="2">
    <citation type="journal article" date="2022" name="Hortic Res">
        <title>The genome of Dioscorea zingiberensis sheds light on the biosynthesis, origin and evolution of the medicinally important diosgenin saponins.</title>
        <authorList>
            <person name="Li Y."/>
            <person name="Tan C."/>
            <person name="Li Z."/>
            <person name="Guo J."/>
            <person name="Li S."/>
            <person name="Chen X."/>
            <person name="Wang C."/>
            <person name="Dai X."/>
            <person name="Yang H."/>
            <person name="Song W."/>
            <person name="Hou L."/>
            <person name="Xu J."/>
            <person name="Tong Z."/>
            <person name="Xu A."/>
            <person name="Yuan X."/>
            <person name="Wang W."/>
            <person name="Yang Q."/>
            <person name="Chen L."/>
            <person name="Sun Z."/>
            <person name="Wang K."/>
            <person name="Pan B."/>
            <person name="Chen J."/>
            <person name="Bao Y."/>
            <person name="Liu F."/>
            <person name="Qi X."/>
            <person name="Gang D.R."/>
            <person name="Wen J."/>
            <person name="Li J."/>
        </authorList>
    </citation>
    <scope>NUCLEOTIDE SEQUENCE</scope>
    <source>
        <strain evidence="14">Dzin_1.0</strain>
    </source>
</reference>
<dbReference type="EC" id="2.3.2.27" evidence="3"/>
<proteinExistence type="predicted"/>
<evidence type="ECO:0000256" key="11">
    <source>
        <dbReference type="ARBA" id="ARBA00023136"/>
    </source>
</evidence>
<dbReference type="Proteomes" id="UP001085076">
    <property type="component" value="Miscellaneous, Linkage group lg01"/>
</dbReference>
<keyword evidence="11 12" id="KW-0472">Membrane</keyword>
<keyword evidence="5 12" id="KW-0812">Transmembrane</keyword>
<feature type="domain" description="E3 Ubiquitin ligase MUL1-like" evidence="13">
    <location>
        <begin position="135"/>
        <end position="279"/>
    </location>
</feature>
<evidence type="ECO:0000313" key="14">
    <source>
        <dbReference type="EMBL" id="KAJ0987509.1"/>
    </source>
</evidence>
<evidence type="ECO:0000256" key="12">
    <source>
        <dbReference type="SAM" id="Phobius"/>
    </source>
</evidence>
<evidence type="ECO:0000256" key="5">
    <source>
        <dbReference type="ARBA" id="ARBA00022692"/>
    </source>
</evidence>
<evidence type="ECO:0000256" key="10">
    <source>
        <dbReference type="ARBA" id="ARBA00022989"/>
    </source>
</evidence>
<dbReference type="Pfam" id="PF12483">
    <property type="entry name" value="GIDE"/>
    <property type="match status" value="1"/>
</dbReference>